<reference evidence="1 2" key="1">
    <citation type="journal article" date="2021" name="Nat. Plants">
        <title>The Taxus genome provides insights into paclitaxel biosynthesis.</title>
        <authorList>
            <person name="Xiong X."/>
            <person name="Gou J."/>
            <person name="Liao Q."/>
            <person name="Li Y."/>
            <person name="Zhou Q."/>
            <person name="Bi G."/>
            <person name="Li C."/>
            <person name="Du R."/>
            <person name="Wang X."/>
            <person name="Sun T."/>
            <person name="Guo L."/>
            <person name="Liang H."/>
            <person name="Lu P."/>
            <person name="Wu Y."/>
            <person name="Zhang Z."/>
            <person name="Ro D.K."/>
            <person name="Shang Y."/>
            <person name="Huang S."/>
            <person name="Yan J."/>
        </authorList>
    </citation>
    <scope>NUCLEOTIDE SEQUENCE [LARGE SCALE GENOMIC DNA]</scope>
    <source>
        <strain evidence="1">Ta-2019</strain>
    </source>
</reference>
<feature type="non-terminal residue" evidence="1">
    <location>
        <position position="1"/>
    </location>
</feature>
<proteinExistence type="predicted"/>
<evidence type="ECO:0000313" key="1">
    <source>
        <dbReference type="EMBL" id="KAH9321747.1"/>
    </source>
</evidence>
<sequence>VMERILVESHDVENNENVASSSRILYAEIVNDTPFWVDCEVKKRKKVVKAIDIDFDALFKLSNDVIPNKPK</sequence>
<dbReference type="Proteomes" id="UP000824469">
    <property type="component" value="Unassembled WGS sequence"/>
</dbReference>
<keyword evidence="2" id="KW-1185">Reference proteome</keyword>
<protein>
    <submittedName>
        <fullName evidence="1">Uncharacterized protein</fullName>
    </submittedName>
</protein>
<accession>A0AA38GDJ9</accession>
<organism evidence="1 2">
    <name type="scientific">Taxus chinensis</name>
    <name type="common">Chinese yew</name>
    <name type="synonym">Taxus wallichiana var. chinensis</name>
    <dbReference type="NCBI Taxonomy" id="29808"/>
    <lineage>
        <taxon>Eukaryota</taxon>
        <taxon>Viridiplantae</taxon>
        <taxon>Streptophyta</taxon>
        <taxon>Embryophyta</taxon>
        <taxon>Tracheophyta</taxon>
        <taxon>Spermatophyta</taxon>
        <taxon>Pinopsida</taxon>
        <taxon>Pinidae</taxon>
        <taxon>Conifers II</taxon>
        <taxon>Cupressales</taxon>
        <taxon>Taxaceae</taxon>
        <taxon>Taxus</taxon>
    </lineage>
</organism>
<gene>
    <name evidence="1" type="ORF">KI387_016386</name>
</gene>
<name>A0AA38GDJ9_TAXCH</name>
<dbReference type="AlphaFoldDB" id="A0AA38GDJ9"/>
<dbReference type="EMBL" id="JAHRHJ020000003">
    <property type="protein sequence ID" value="KAH9321747.1"/>
    <property type="molecule type" value="Genomic_DNA"/>
</dbReference>
<feature type="non-terminal residue" evidence="1">
    <location>
        <position position="71"/>
    </location>
</feature>
<evidence type="ECO:0000313" key="2">
    <source>
        <dbReference type="Proteomes" id="UP000824469"/>
    </source>
</evidence>
<comment type="caution">
    <text evidence="1">The sequence shown here is derived from an EMBL/GenBank/DDBJ whole genome shotgun (WGS) entry which is preliminary data.</text>
</comment>